<dbReference type="OrthoDB" id="594739at2"/>
<evidence type="ECO:0000256" key="10">
    <source>
        <dbReference type="ARBA" id="ARBA00023288"/>
    </source>
</evidence>
<name>A0A1U7Q0M5_9FLAO</name>
<keyword evidence="8 14" id="KW-0564">Palmitate</keyword>
<keyword evidence="17" id="KW-1185">Reference proteome</keyword>
<feature type="lipid moiety-binding region" description="S-diacylglycerol cysteine" evidence="14">
    <location>
        <position position="25"/>
    </location>
</feature>
<dbReference type="PANTHER" id="PTHR10612:SF34">
    <property type="entry name" value="APOLIPOPROTEIN D"/>
    <property type="match status" value="1"/>
</dbReference>
<feature type="domain" description="Lipocalin/cytosolic fatty-acid binding" evidence="15">
    <location>
        <begin position="40"/>
        <end position="179"/>
    </location>
</feature>
<evidence type="ECO:0000313" key="17">
    <source>
        <dbReference type="Proteomes" id="UP000187261"/>
    </source>
</evidence>
<reference evidence="17" key="1">
    <citation type="submission" date="2016-10" db="EMBL/GenBank/DDBJ databases">
        <authorList>
            <person name="Varghese N."/>
            <person name="Submissions S."/>
        </authorList>
    </citation>
    <scope>NUCLEOTIDE SEQUENCE [LARGE SCALE GENOMIC DNA]</scope>
    <source>
        <strain evidence="17">DSM 19482</strain>
    </source>
</reference>
<evidence type="ECO:0000256" key="4">
    <source>
        <dbReference type="ARBA" id="ARBA00011738"/>
    </source>
</evidence>
<dbReference type="STRING" id="1121284.SAMN05660493_02611"/>
<dbReference type="InterPro" id="IPR002446">
    <property type="entry name" value="Lipocalin_bac"/>
</dbReference>
<evidence type="ECO:0000256" key="7">
    <source>
        <dbReference type="ARBA" id="ARBA00023136"/>
    </source>
</evidence>
<dbReference type="FunFam" id="2.40.128.20:FF:000002">
    <property type="entry name" value="Outer membrane lipoprotein Blc"/>
    <property type="match status" value="1"/>
</dbReference>
<dbReference type="PROSITE" id="PS00213">
    <property type="entry name" value="LIPOCALIN"/>
    <property type="match status" value="1"/>
</dbReference>
<keyword evidence="6" id="KW-0446">Lipid-binding</keyword>
<dbReference type="CDD" id="cd19438">
    <property type="entry name" value="lipocalin_Blc-like"/>
    <property type="match status" value="1"/>
</dbReference>
<proteinExistence type="inferred from homology"/>
<evidence type="ECO:0000256" key="1">
    <source>
        <dbReference type="ARBA" id="ARBA00004442"/>
    </source>
</evidence>
<dbReference type="GO" id="GO:0009279">
    <property type="term" value="C:cell outer membrane"/>
    <property type="evidence" value="ECO:0007669"/>
    <property type="project" value="UniProtKB-SubCell"/>
</dbReference>
<gene>
    <name evidence="16" type="ORF">SAMN05660493_02611</name>
</gene>
<dbReference type="AlphaFoldDB" id="A0A1U7Q0M5"/>
<keyword evidence="10 14" id="KW-0449">Lipoprotein</keyword>
<keyword evidence="5 13" id="KW-0732">Signal</keyword>
<evidence type="ECO:0000256" key="13">
    <source>
        <dbReference type="PIRNR" id="PIRNR036893"/>
    </source>
</evidence>
<keyword evidence="9" id="KW-0998">Cell outer membrane</keyword>
<feature type="lipid moiety-binding region" description="N-palmitoyl cysteine" evidence="14">
    <location>
        <position position="25"/>
    </location>
</feature>
<dbReference type="SUPFAM" id="SSF50814">
    <property type="entry name" value="Lipocalins"/>
    <property type="match status" value="1"/>
</dbReference>
<dbReference type="PANTHER" id="PTHR10612">
    <property type="entry name" value="APOLIPOPROTEIN D"/>
    <property type="match status" value="1"/>
</dbReference>
<dbReference type="Gene3D" id="2.40.128.20">
    <property type="match status" value="1"/>
</dbReference>
<comment type="function">
    <text evidence="11">Involved in the storage or transport of lipids necessary for membrane maintenance under stressful conditions. Displays a binding preference for lysophospholipids.</text>
</comment>
<dbReference type="EMBL" id="FTPU01000034">
    <property type="protein sequence ID" value="SIT97881.1"/>
    <property type="molecule type" value="Genomic_DNA"/>
</dbReference>
<sequence>MRITFKKAIMILSAAALGLLILNACSVGIPGKAVAVQNFDSDKYLGTWYEIARFDFKFEKNLNQVTATYSKNPDGSIRVDNKGYDYIKKEWKQSIGEAKFVNTDQEARLKVSFFKPFWSGYNVIDITADYRYALVAGKNLDYLWILSREKTIPDTIKSQFLKKAQSIGYNTSELIWVEQSAD</sequence>
<evidence type="ECO:0000256" key="5">
    <source>
        <dbReference type="ARBA" id="ARBA00022729"/>
    </source>
</evidence>
<accession>A0A1U7Q0M5</accession>
<feature type="signal peptide" evidence="13">
    <location>
        <begin position="1"/>
        <end position="26"/>
    </location>
</feature>
<evidence type="ECO:0000256" key="12">
    <source>
        <dbReference type="ARBA" id="ARBA00071217"/>
    </source>
</evidence>
<comment type="subunit">
    <text evidence="4">Homodimer.</text>
</comment>
<dbReference type="RefSeq" id="WP_076784001.1">
    <property type="nucleotide sequence ID" value="NZ_FTPU01000034.1"/>
</dbReference>
<dbReference type="PIRSF" id="PIRSF036893">
    <property type="entry name" value="Lipocalin_ApoD"/>
    <property type="match status" value="1"/>
</dbReference>
<evidence type="ECO:0000256" key="14">
    <source>
        <dbReference type="PIRSR" id="PIRSR036893-52"/>
    </source>
</evidence>
<dbReference type="InterPro" id="IPR022272">
    <property type="entry name" value="Lipocalin_CS"/>
</dbReference>
<dbReference type="Pfam" id="PF08212">
    <property type="entry name" value="Lipocalin_2"/>
    <property type="match status" value="1"/>
</dbReference>
<dbReference type="InterPro" id="IPR047202">
    <property type="entry name" value="Lipocalin_Blc-like_dom"/>
</dbReference>
<dbReference type="PRINTS" id="PR01171">
    <property type="entry name" value="BCTLIPOCALIN"/>
</dbReference>
<evidence type="ECO:0000256" key="9">
    <source>
        <dbReference type="ARBA" id="ARBA00023237"/>
    </source>
</evidence>
<dbReference type="GO" id="GO:0008289">
    <property type="term" value="F:lipid binding"/>
    <property type="evidence" value="ECO:0007669"/>
    <property type="project" value="UniProtKB-KW"/>
</dbReference>
<dbReference type="GO" id="GO:0006950">
    <property type="term" value="P:response to stress"/>
    <property type="evidence" value="ECO:0007669"/>
    <property type="project" value="UniProtKB-ARBA"/>
</dbReference>
<evidence type="ECO:0000256" key="3">
    <source>
        <dbReference type="ARBA" id="ARBA00006889"/>
    </source>
</evidence>
<evidence type="ECO:0000259" key="15">
    <source>
        <dbReference type="Pfam" id="PF08212"/>
    </source>
</evidence>
<protein>
    <recommendedName>
        <fullName evidence="12">Outer membrane lipoprotein Blc</fullName>
    </recommendedName>
</protein>
<evidence type="ECO:0000256" key="8">
    <source>
        <dbReference type="ARBA" id="ARBA00023139"/>
    </source>
</evidence>
<dbReference type="Proteomes" id="UP000187261">
    <property type="component" value="Unassembled WGS sequence"/>
</dbReference>
<dbReference type="InterPro" id="IPR022271">
    <property type="entry name" value="Lipocalin_ApoD"/>
</dbReference>
<feature type="chain" id="PRO_5013434684" description="Outer membrane lipoprotein Blc" evidence="13">
    <location>
        <begin position="27"/>
        <end position="182"/>
    </location>
</feature>
<evidence type="ECO:0000313" key="16">
    <source>
        <dbReference type="EMBL" id="SIT97881.1"/>
    </source>
</evidence>
<evidence type="ECO:0000256" key="2">
    <source>
        <dbReference type="ARBA" id="ARBA00004635"/>
    </source>
</evidence>
<evidence type="ECO:0000256" key="11">
    <source>
        <dbReference type="ARBA" id="ARBA00057024"/>
    </source>
</evidence>
<organism evidence="16 17">
    <name type="scientific">Epilithonimonas bovis DSM 19482</name>
    <dbReference type="NCBI Taxonomy" id="1121284"/>
    <lineage>
        <taxon>Bacteria</taxon>
        <taxon>Pseudomonadati</taxon>
        <taxon>Bacteroidota</taxon>
        <taxon>Flavobacteriia</taxon>
        <taxon>Flavobacteriales</taxon>
        <taxon>Weeksellaceae</taxon>
        <taxon>Chryseobacterium group</taxon>
        <taxon>Epilithonimonas</taxon>
    </lineage>
</organism>
<comment type="similarity">
    <text evidence="3 13">Belongs to the calycin superfamily. Lipocalin family.</text>
</comment>
<keyword evidence="7" id="KW-0472">Membrane</keyword>
<comment type="subcellular location">
    <subcellularLocation>
        <location evidence="1">Cell outer membrane</location>
    </subcellularLocation>
    <subcellularLocation>
        <location evidence="2">Membrane</location>
        <topology evidence="2">Lipid-anchor</topology>
    </subcellularLocation>
</comment>
<dbReference type="InterPro" id="IPR000566">
    <property type="entry name" value="Lipocln_cytosolic_FA-bd_dom"/>
</dbReference>
<dbReference type="InterPro" id="IPR012674">
    <property type="entry name" value="Calycin"/>
</dbReference>
<evidence type="ECO:0000256" key="6">
    <source>
        <dbReference type="ARBA" id="ARBA00023121"/>
    </source>
</evidence>